<reference evidence="1 2" key="1">
    <citation type="submission" date="2016-10" db="EMBL/GenBank/DDBJ databases">
        <authorList>
            <person name="de Groot N.N."/>
        </authorList>
    </citation>
    <scope>NUCLEOTIDE SEQUENCE [LARGE SCALE GENOMIC DNA]</scope>
    <source>
        <strain evidence="1 2">DSM 3756</strain>
    </source>
</reference>
<dbReference type="Proteomes" id="UP000182573">
    <property type="component" value="Unassembled WGS sequence"/>
</dbReference>
<dbReference type="Pfam" id="PF24001">
    <property type="entry name" value="DUF7317"/>
    <property type="match status" value="1"/>
</dbReference>
<evidence type="ECO:0000313" key="2">
    <source>
        <dbReference type="Proteomes" id="UP000182573"/>
    </source>
</evidence>
<protein>
    <submittedName>
        <fullName evidence="1">Uncharacterized protein family (UPF0175)</fullName>
    </submittedName>
</protein>
<dbReference type="EMBL" id="FNOF01000004">
    <property type="protein sequence ID" value="SDW54045.1"/>
    <property type="molecule type" value="Genomic_DNA"/>
</dbReference>
<accession>A0A1H2UD53</accession>
<sequence length="58" mass="6329">MSHRSLTTALTLYRGETLTLKEAATYSGVSPTKFATALRSRGIQVRDEDSTPIDQTAN</sequence>
<evidence type="ECO:0000313" key="1">
    <source>
        <dbReference type="EMBL" id="SDW54045.1"/>
    </source>
</evidence>
<dbReference type="InterPro" id="IPR055741">
    <property type="entry name" value="DUF7317"/>
</dbReference>
<organism evidence="1 2">
    <name type="scientific">Haloarcula vallismortis</name>
    <name type="common">Halobacterium vallismortis</name>
    <dbReference type="NCBI Taxonomy" id="28442"/>
    <lineage>
        <taxon>Archaea</taxon>
        <taxon>Methanobacteriati</taxon>
        <taxon>Methanobacteriota</taxon>
        <taxon>Stenosarchaea group</taxon>
        <taxon>Halobacteria</taxon>
        <taxon>Halobacteriales</taxon>
        <taxon>Haloarculaceae</taxon>
        <taxon>Haloarcula</taxon>
    </lineage>
</organism>
<name>A0A1H2UD53_HALVA</name>
<gene>
    <name evidence="1" type="ORF">SAMN05443574_104174</name>
</gene>
<proteinExistence type="predicted"/>
<dbReference type="AlphaFoldDB" id="A0A1H2UD53"/>